<organism evidence="7 8">
    <name type="scientific">Candidatus Gemmiger excrementigallinarum</name>
    <dbReference type="NCBI Taxonomy" id="2838609"/>
    <lineage>
        <taxon>Bacteria</taxon>
        <taxon>Bacillati</taxon>
        <taxon>Bacillota</taxon>
        <taxon>Clostridia</taxon>
        <taxon>Eubacteriales</taxon>
        <taxon>Gemmiger</taxon>
    </lineage>
</organism>
<evidence type="ECO:0000313" key="7">
    <source>
        <dbReference type="EMBL" id="HIZ42576.1"/>
    </source>
</evidence>
<evidence type="ECO:0000256" key="5">
    <source>
        <dbReference type="SAM" id="SignalP"/>
    </source>
</evidence>
<evidence type="ECO:0000259" key="6">
    <source>
        <dbReference type="SMART" id="SM00062"/>
    </source>
</evidence>
<dbReference type="GO" id="GO:0030313">
    <property type="term" value="C:cell envelope"/>
    <property type="evidence" value="ECO:0007669"/>
    <property type="project" value="UniProtKB-SubCell"/>
</dbReference>
<dbReference type="PANTHER" id="PTHR35936">
    <property type="entry name" value="MEMBRANE-BOUND LYTIC MUREIN TRANSGLYCOSYLASE F"/>
    <property type="match status" value="1"/>
</dbReference>
<dbReference type="Pfam" id="PF00497">
    <property type="entry name" value="SBP_bac_3"/>
    <property type="match status" value="1"/>
</dbReference>
<reference evidence="7" key="2">
    <citation type="submission" date="2021-04" db="EMBL/GenBank/DDBJ databases">
        <authorList>
            <person name="Gilroy R."/>
        </authorList>
    </citation>
    <scope>NUCLEOTIDE SEQUENCE</scope>
    <source>
        <strain evidence="7">ChiSxjej1B13-11774</strain>
    </source>
</reference>
<dbReference type="PROSITE" id="PS51257">
    <property type="entry name" value="PROKAR_LIPOPROTEIN"/>
    <property type="match status" value="1"/>
</dbReference>
<protein>
    <submittedName>
        <fullName evidence="7">Transporter substrate-binding domain-containing protein</fullName>
    </submittedName>
</protein>
<comment type="caution">
    <text evidence="7">The sequence shown here is derived from an EMBL/GenBank/DDBJ whole genome shotgun (WGS) entry which is preliminary data.</text>
</comment>
<dbReference type="InterPro" id="IPR018313">
    <property type="entry name" value="SBP_3_CS"/>
</dbReference>
<dbReference type="PROSITE" id="PS01039">
    <property type="entry name" value="SBP_BACTERIAL_3"/>
    <property type="match status" value="1"/>
</dbReference>
<dbReference type="Gene3D" id="3.40.190.10">
    <property type="entry name" value="Periplasmic binding protein-like II"/>
    <property type="match status" value="2"/>
</dbReference>
<dbReference type="EMBL" id="DXBP01000051">
    <property type="protein sequence ID" value="HIZ42576.1"/>
    <property type="molecule type" value="Genomic_DNA"/>
</dbReference>
<comment type="similarity">
    <text evidence="2 4">Belongs to the bacterial solute-binding protein 3 family.</text>
</comment>
<feature type="domain" description="Solute-binding protein family 3/N-terminal" evidence="6">
    <location>
        <begin position="58"/>
        <end position="278"/>
    </location>
</feature>
<evidence type="ECO:0000256" key="2">
    <source>
        <dbReference type="ARBA" id="ARBA00010333"/>
    </source>
</evidence>
<proteinExistence type="inferred from homology"/>
<evidence type="ECO:0000256" key="4">
    <source>
        <dbReference type="RuleBase" id="RU003744"/>
    </source>
</evidence>
<dbReference type="PANTHER" id="PTHR35936:SF34">
    <property type="entry name" value="ABC TRANSPORTER EXTRACELLULAR-BINDING PROTEIN YCKB-RELATED"/>
    <property type="match status" value="1"/>
</dbReference>
<dbReference type="SUPFAM" id="SSF53850">
    <property type="entry name" value="Periplasmic binding protein-like II"/>
    <property type="match status" value="1"/>
</dbReference>
<feature type="signal peptide" evidence="5">
    <location>
        <begin position="1"/>
        <end position="18"/>
    </location>
</feature>
<comment type="subcellular location">
    <subcellularLocation>
        <location evidence="1">Cell envelope</location>
    </subcellularLocation>
</comment>
<keyword evidence="3 5" id="KW-0732">Signal</keyword>
<dbReference type="SMART" id="SM00062">
    <property type="entry name" value="PBPb"/>
    <property type="match status" value="1"/>
</dbReference>
<reference evidence="7" key="1">
    <citation type="journal article" date="2021" name="PeerJ">
        <title>Extensive microbial diversity within the chicken gut microbiome revealed by metagenomics and culture.</title>
        <authorList>
            <person name="Gilroy R."/>
            <person name="Ravi A."/>
            <person name="Getino M."/>
            <person name="Pursley I."/>
            <person name="Horton D.L."/>
            <person name="Alikhan N.F."/>
            <person name="Baker D."/>
            <person name="Gharbi K."/>
            <person name="Hall N."/>
            <person name="Watson M."/>
            <person name="Adriaenssens E.M."/>
            <person name="Foster-Nyarko E."/>
            <person name="Jarju S."/>
            <person name="Secka A."/>
            <person name="Antonio M."/>
            <person name="Oren A."/>
            <person name="Chaudhuri R.R."/>
            <person name="La Ragione R."/>
            <person name="Hildebrand F."/>
            <person name="Pallen M.J."/>
        </authorList>
    </citation>
    <scope>NUCLEOTIDE SEQUENCE</scope>
    <source>
        <strain evidence="7">ChiSxjej1B13-11774</strain>
    </source>
</reference>
<evidence type="ECO:0000256" key="3">
    <source>
        <dbReference type="ARBA" id="ARBA00022729"/>
    </source>
</evidence>
<dbReference type="AlphaFoldDB" id="A0A9D2JAF7"/>
<dbReference type="Proteomes" id="UP000824048">
    <property type="component" value="Unassembled WGS sequence"/>
</dbReference>
<evidence type="ECO:0000256" key="1">
    <source>
        <dbReference type="ARBA" id="ARBA00004196"/>
    </source>
</evidence>
<dbReference type="InterPro" id="IPR001638">
    <property type="entry name" value="Solute-binding_3/MltF_N"/>
</dbReference>
<feature type="chain" id="PRO_5039459515" evidence="5">
    <location>
        <begin position="19"/>
        <end position="280"/>
    </location>
</feature>
<accession>A0A9D2JAF7</accession>
<gene>
    <name evidence="7" type="ORF">H9811_08445</name>
</gene>
<name>A0A9D2JAF7_9FIRM</name>
<sequence length="280" mass="28952">MKKLISLLLAAGMAVSLAACGGTAATSESAAAESTADAASTAEAAADSDLAYIKEKGKMTIGYTVYAPMNYTDENGEFVGFDTELATAVCEQLGVEPEFVEINWDTKIVELDAKSIDCIWNGMTLTDDILANTACTEAYAKNAQVVVMKAGSGYTSTADLVGKTVVAEAGSAGETTIQEDENLAQADYISKGVQTDCLMEVAAGTADAAVLDLTLASAMIGEGTDYADLEIVDELNAEEYGVAFRQGSDAAAAVNDAFVVLKADGTMQALADKYGLTLAE</sequence>
<evidence type="ECO:0000313" key="8">
    <source>
        <dbReference type="Proteomes" id="UP000824048"/>
    </source>
</evidence>